<evidence type="ECO:0000256" key="9">
    <source>
        <dbReference type="SAM" id="Phobius"/>
    </source>
</evidence>
<keyword evidence="7 12" id="KW-0418">Kinase</keyword>
<evidence type="ECO:0000256" key="2">
    <source>
        <dbReference type="ARBA" id="ARBA00004651"/>
    </source>
</evidence>
<keyword evidence="6" id="KW-0808">Transferase</keyword>
<evidence type="ECO:0000256" key="1">
    <source>
        <dbReference type="ARBA" id="ARBA00000085"/>
    </source>
</evidence>
<dbReference type="SUPFAM" id="SSF55874">
    <property type="entry name" value="ATPase domain of HSP90 chaperone/DNA topoisomerase II/histidine kinase"/>
    <property type="match status" value="1"/>
</dbReference>
<comment type="subcellular location">
    <subcellularLocation>
        <location evidence="2">Cell membrane</location>
        <topology evidence="2">Multi-pass membrane protein</topology>
    </subcellularLocation>
</comment>
<keyword evidence="8" id="KW-0902">Two-component regulatory system</keyword>
<dbReference type="PROSITE" id="PS50109">
    <property type="entry name" value="HIS_KIN"/>
    <property type="match status" value="1"/>
</dbReference>
<evidence type="ECO:0000256" key="10">
    <source>
        <dbReference type="SAM" id="SignalP"/>
    </source>
</evidence>
<dbReference type="InterPro" id="IPR050980">
    <property type="entry name" value="2C_sensor_his_kinase"/>
</dbReference>
<dbReference type="Proteomes" id="UP000094936">
    <property type="component" value="Unassembled WGS sequence"/>
</dbReference>
<dbReference type="AlphaFoldDB" id="A0A1C3EKI7"/>
<dbReference type="RefSeq" id="WP_068901412.1">
    <property type="nucleotide sequence ID" value="NZ_JBHUIF010000015.1"/>
</dbReference>
<keyword evidence="9" id="KW-0472">Membrane</keyword>
<dbReference type="SMART" id="SM00388">
    <property type="entry name" value="HisKA"/>
    <property type="match status" value="1"/>
</dbReference>
<feature type="transmembrane region" description="Helical" evidence="9">
    <location>
        <begin position="240"/>
        <end position="260"/>
    </location>
</feature>
<evidence type="ECO:0000256" key="8">
    <source>
        <dbReference type="ARBA" id="ARBA00023012"/>
    </source>
</evidence>
<feature type="domain" description="Histidine kinase" evidence="11">
    <location>
        <begin position="279"/>
        <end position="472"/>
    </location>
</feature>
<keyword evidence="4" id="KW-1003">Cell membrane</keyword>
<dbReference type="GO" id="GO:0005886">
    <property type="term" value="C:plasma membrane"/>
    <property type="evidence" value="ECO:0007669"/>
    <property type="project" value="UniProtKB-SubCell"/>
</dbReference>
<evidence type="ECO:0000313" key="13">
    <source>
        <dbReference type="Proteomes" id="UP000094936"/>
    </source>
</evidence>
<dbReference type="Gene3D" id="3.30.565.10">
    <property type="entry name" value="Histidine kinase-like ATPase, C-terminal domain"/>
    <property type="match status" value="1"/>
</dbReference>
<protein>
    <recommendedName>
        <fullName evidence="3">histidine kinase</fullName>
        <ecNumber evidence="3">2.7.13.3</ecNumber>
    </recommendedName>
</protein>
<dbReference type="SUPFAM" id="SSF47384">
    <property type="entry name" value="Homodimeric domain of signal transducing histidine kinase"/>
    <property type="match status" value="1"/>
</dbReference>
<dbReference type="SMART" id="SM00387">
    <property type="entry name" value="HATPase_c"/>
    <property type="match status" value="1"/>
</dbReference>
<keyword evidence="5" id="KW-0597">Phosphoprotein</keyword>
<dbReference type="InterPro" id="IPR036097">
    <property type="entry name" value="HisK_dim/P_sf"/>
</dbReference>
<dbReference type="GO" id="GO:0000155">
    <property type="term" value="F:phosphorelay sensor kinase activity"/>
    <property type="evidence" value="ECO:0007669"/>
    <property type="project" value="InterPro"/>
</dbReference>
<feature type="signal peptide" evidence="10">
    <location>
        <begin position="1"/>
        <end position="17"/>
    </location>
</feature>
<dbReference type="PANTHER" id="PTHR44936:SF9">
    <property type="entry name" value="SENSOR PROTEIN CREC"/>
    <property type="match status" value="1"/>
</dbReference>
<dbReference type="CDD" id="cd00075">
    <property type="entry name" value="HATPase"/>
    <property type="match status" value="1"/>
</dbReference>
<dbReference type="Pfam" id="PF00512">
    <property type="entry name" value="HisKA"/>
    <property type="match status" value="1"/>
</dbReference>
<sequence length="478" mass="54505">MRVLLFLSGIVSLSVSANDSFPENYDRFRQRLVDEKPLVSYALNSIHSQFPRALLDLDSLLPQSSSYPLNDLKLLYQAATKCSGPWPVSPEVTEPLLFSRAVCNQTWLPAAWFSRTDLIHPGGGSYGLRYVEIFPSRMNDLERYFHIQERQIAEPETLLGRLQRMPELAIDALNSGSEFFLSGDELWFRKGGDYYLYTREIWQPALHSLDLDISDAAENSYCLTKVGNLCWNWQETSSEWRQLVVFLAIINLFGLGGWLFNRWSVKRRLIKERMAVLQILTHELRTPIASLTMTVEGFRRKFDSLPEEFYDEFRRICEDSMRLKQLAEASKDYLQSGHKPLETNEIPSVNEWLAFVCDEHDVTLTVKEDSPVYVNMYWLKTSLDNLITNALKYGVAPVSVCAERLDGKLTISVRDHGTLSDKDWKSIRKPFVSESGLGLGLTIVDAMVKRMGGKLSFSGPPTTFVLEIPCDSVDAVAR</sequence>
<proteinExistence type="predicted"/>
<gene>
    <name evidence="12" type="ORF">A8L45_08970</name>
</gene>
<dbReference type="InterPro" id="IPR005467">
    <property type="entry name" value="His_kinase_dom"/>
</dbReference>
<dbReference type="Gene3D" id="1.10.287.130">
    <property type="match status" value="1"/>
</dbReference>
<name>A0A1C3EKI7_9GAMM</name>
<dbReference type="STRING" id="1080227.A8L45_08970"/>
<keyword evidence="9" id="KW-1133">Transmembrane helix</keyword>
<evidence type="ECO:0000256" key="3">
    <source>
        <dbReference type="ARBA" id="ARBA00012438"/>
    </source>
</evidence>
<feature type="chain" id="PRO_5008673170" description="histidine kinase" evidence="10">
    <location>
        <begin position="18"/>
        <end position="478"/>
    </location>
</feature>
<comment type="catalytic activity">
    <reaction evidence="1">
        <text>ATP + protein L-histidine = ADP + protein N-phospho-L-histidine.</text>
        <dbReference type="EC" id="2.7.13.3"/>
    </reaction>
</comment>
<dbReference type="EMBL" id="LYBM01000013">
    <property type="protein sequence ID" value="ODA33756.1"/>
    <property type="molecule type" value="Genomic_DNA"/>
</dbReference>
<dbReference type="InterPro" id="IPR003594">
    <property type="entry name" value="HATPase_dom"/>
</dbReference>
<evidence type="ECO:0000256" key="5">
    <source>
        <dbReference type="ARBA" id="ARBA00022553"/>
    </source>
</evidence>
<dbReference type="InterPro" id="IPR003661">
    <property type="entry name" value="HisK_dim/P_dom"/>
</dbReference>
<dbReference type="CDD" id="cd00082">
    <property type="entry name" value="HisKA"/>
    <property type="match status" value="1"/>
</dbReference>
<dbReference type="Pfam" id="PF11884">
    <property type="entry name" value="DUF3404"/>
    <property type="match status" value="1"/>
</dbReference>
<dbReference type="EC" id="2.7.13.3" evidence="3"/>
<dbReference type="InterPro" id="IPR021821">
    <property type="entry name" value="VxrA_SD"/>
</dbReference>
<reference evidence="12 13" key="1">
    <citation type="submission" date="2016-05" db="EMBL/GenBank/DDBJ databases">
        <title>Genomic Taxonomy of the Vibrionaceae.</title>
        <authorList>
            <person name="Gomez-Gil B."/>
            <person name="Enciso-Ibarra J."/>
        </authorList>
    </citation>
    <scope>NUCLEOTIDE SEQUENCE [LARGE SCALE GENOMIC DNA]</scope>
    <source>
        <strain evidence="12 13">CAIM 1920</strain>
    </source>
</reference>
<evidence type="ECO:0000259" key="11">
    <source>
        <dbReference type="PROSITE" id="PS50109"/>
    </source>
</evidence>
<accession>A0A1C3EKI7</accession>
<evidence type="ECO:0000256" key="4">
    <source>
        <dbReference type="ARBA" id="ARBA00022475"/>
    </source>
</evidence>
<evidence type="ECO:0000313" key="12">
    <source>
        <dbReference type="EMBL" id="ODA33756.1"/>
    </source>
</evidence>
<keyword evidence="10" id="KW-0732">Signal</keyword>
<comment type="caution">
    <text evidence="12">The sequence shown here is derived from an EMBL/GenBank/DDBJ whole genome shotgun (WGS) entry which is preliminary data.</text>
</comment>
<evidence type="ECO:0000256" key="6">
    <source>
        <dbReference type="ARBA" id="ARBA00022679"/>
    </source>
</evidence>
<keyword evidence="13" id="KW-1185">Reference proteome</keyword>
<dbReference type="Pfam" id="PF02518">
    <property type="entry name" value="HATPase_c"/>
    <property type="match status" value="1"/>
</dbReference>
<organism evidence="12 13">
    <name type="scientific">Veronia pacifica</name>
    <dbReference type="NCBI Taxonomy" id="1080227"/>
    <lineage>
        <taxon>Bacteria</taxon>
        <taxon>Pseudomonadati</taxon>
        <taxon>Pseudomonadota</taxon>
        <taxon>Gammaproteobacteria</taxon>
        <taxon>Vibrionales</taxon>
        <taxon>Vibrionaceae</taxon>
        <taxon>Veronia</taxon>
    </lineage>
</organism>
<dbReference type="InterPro" id="IPR036890">
    <property type="entry name" value="HATPase_C_sf"/>
</dbReference>
<keyword evidence="9" id="KW-0812">Transmembrane</keyword>
<dbReference type="PANTHER" id="PTHR44936">
    <property type="entry name" value="SENSOR PROTEIN CREC"/>
    <property type="match status" value="1"/>
</dbReference>
<dbReference type="OrthoDB" id="5593498at2"/>
<evidence type="ECO:0000256" key="7">
    <source>
        <dbReference type="ARBA" id="ARBA00022777"/>
    </source>
</evidence>